<name>A0A0F9DDY2_9ZZZZ</name>
<gene>
    <name evidence="1" type="ORF">LCGC14_2500050</name>
</gene>
<proteinExistence type="predicted"/>
<comment type="caution">
    <text evidence="1">The sequence shown here is derived from an EMBL/GenBank/DDBJ whole genome shotgun (WGS) entry which is preliminary data.</text>
</comment>
<organism evidence="1">
    <name type="scientific">marine sediment metagenome</name>
    <dbReference type="NCBI Taxonomy" id="412755"/>
    <lineage>
        <taxon>unclassified sequences</taxon>
        <taxon>metagenomes</taxon>
        <taxon>ecological metagenomes</taxon>
    </lineage>
</organism>
<dbReference type="AlphaFoldDB" id="A0A0F9DDY2"/>
<protein>
    <submittedName>
        <fullName evidence="1">Uncharacterized protein</fullName>
    </submittedName>
</protein>
<evidence type="ECO:0000313" key="1">
    <source>
        <dbReference type="EMBL" id="KKL15991.1"/>
    </source>
</evidence>
<feature type="non-terminal residue" evidence="1">
    <location>
        <position position="211"/>
    </location>
</feature>
<reference evidence="1" key="1">
    <citation type="journal article" date="2015" name="Nature">
        <title>Complex archaea that bridge the gap between prokaryotes and eukaryotes.</title>
        <authorList>
            <person name="Spang A."/>
            <person name="Saw J.H."/>
            <person name="Jorgensen S.L."/>
            <person name="Zaremba-Niedzwiedzka K."/>
            <person name="Martijn J."/>
            <person name="Lind A.E."/>
            <person name="van Eijk R."/>
            <person name="Schleper C."/>
            <person name="Guy L."/>
            <person name="Ettema T.J."/>
        </authorList>
    </citation>
    <scope>NUCLEOTIDE SEQUENCE</scope>
</reference>
<sequence>MKDWKIEVQYKTLPKATLPFETLSYISRASKAGTFNTVVPLNAETMDLIRGSEISFIYKGEKRFSGKIVNKTPDFERGVIKFQGLDWTGLIFDREISFMPYDESVYSYDGTDYWDWNVNTPPGRLDELEGSEIIKQILKHYMGDGINDYFFNLDMMDASLTKKRWRFEVETMGNAFGKIASVLEASTTRFGYNWWIDAYKRFWLRRYGDEV</sequence>
<accession>A0A0F9DDY2</accession>
<dbReference type="EMBL" id="LAZR01039841">
    <property type="protein sequence ID" value="KKL15991.1"/>
    <property type="molecule type" value="Genomic_DNA"/>
</dbReference>